<dbReference type="SUPFAM" id="SSF52777">
    <property type="entry name" value="CoA-dependent acyltransferases"/>
    <property type="match status" value="1"/>
</dbReference>
<keyword evidence="4" id="KW-0450">Lipoyl</keyword>
<comment type="similarity">
    <text evidence="2">Belongs to the 2-oxoacid dehydrogenase family.</text>
</comment>
<evidence type="ECO:0000313" key="7">
    <source>
        <dbReference type="EMBL" id="SVB11917.1"/>
    </source>
</evidence>
<dbReference type="FunFam" id="3.30.559.10:FF:000007">
    <property type="entry name" value="Dihydrolipoamide acetyltransferase component of pyruvate dehydrogenase complex"/>
    <property type="match status" value="1"/>
</dbReference>
<feature type="domain" description="2-oxoacid dehydrogenase acyltransferase catalytic" evidence="6">
    <location>
        <begin position="29"/>
        <end position="258"/>
    </location>
</feature>
<dbReference type="Pfam" id="PF00198">
    <property type="entry name" value="2-oxoacid_dh"/>
    <property type="match status" value="1"/>
</dbReference>
<evidence type="ECO:0000256" key="4">
    <source>
        <dbReference type="ARBA" id="ARBA00022823"/>
    </source>
</evidence>
<dbReference type="GO" id="GO:0016407">
    <property type="term" value="F:acetyltransferase activity"/>
    <property type="evidence" value="ECO:0007669"/>
    <property type="project" value="TreeGrafter"/>
</dbReference>
<dbReference type="GO" id="GO:0005737">
    <property type="term" value="C:cytoplasm"/>
    <property type="evidence" value="ECO:0007669"/>
    <property type="project" value="TreeGrafter"/>
</dbReference>
<evidence type="ECO:0000256" key="3">
    <source>
        <dbReference type="ARBA" id="ARBA00022679"/>
    </source>
</evidence>
<dbReference type="InterPro" id="IPR023213">
    <property type="entry name" value="CAT-like_dom_sf"/>
</dbReference>
<evidence type="ECO:0000256" key="5">
    <source>
        <dbReference type="ARBA" id="ARBA00023315"/>
    </source>
</evidence>
<dbReference type="GO" id="GO:0031405">
    <property type="term" value="F:lipoic acid binding"/>
    <property type="evidence" value="ECO:0007669"/>
    <property type="project" value="TreeGrafter"/>
</dbReference>
<protein>
    <recommendedName>
        <fullName evidence="6">2-oxoacid dehydrogenase acyltransferase catalytic domain-containing protein</fullName>
    </recommendedName>
</protein>
<dbReference type="AlphaFoldDB" id="A0A382BFF7"/>
<accession>A0A382BFF7</accession>
<evidence type="ECO:0000256" key="2">
    <source>
        <dbReference type="ARBA" id="ARBA00007317"/>
    </source>
</evidence>
<proteinExistence type="inferred from homology"/>
<evidence type="ECO:0000256" key="1">
    <source>
        <dbReference type="ARBA" id="ARBA00001938"/>
    </source>
</evidence>
<reference evidence="7" key="1">
    <citation type="submission" date="2018-05" db="EMBL/GenBank/DDBJ databases">
        <authorList>
            <person name="Lanie J.A."/>
            <person name="Ng W.-L."/>
            <person name="Kazmierczak K.M."/>
            <person name="Andrzejewski T.M."/>
            <person name="Davidsen T.M."/>
            <person name="Wayne K.J."/>
            <person name="Tettelin H."/>
            <person name="Glass J.I."/>
            <person name="Rusch D."/>
            <person name="Podicherti R."/>
            <person name="Tsui H.-C.T."/>
            <person name="Winkler M.E."/>
        </authorList>
    </citation>
    <scope>NUCLEOTIDE SEQUENCE</scope>
</reference>
<gene>
    <name evidence="7" type="ORF">METZ01_LOCUS164771</name>
</gene>
<keyword evidence="5" id="KW-0012">Acyltransferase</keyword>
<evidence type="ECO:0000259" key="6">
    <source>
        <dbReference type="Pfam" id="PF00198"/>
    </source>
</evidence>
<dbReference type="EMBL" id="UINC01029350">
    <property type="protein sequence ID" value="SVB11917.1"/>
    <property type="molecule type" value="Genomic_DNA"/>
</dbReference>
<keyword evidence="3" id="KW-0808">Transferase</keyword>
<name>A0A382BFF7_9ZZZZ</name>
<organism evidence="7">
    <name type="scientific">marine metagenome</name>
    <dbReference type="NCBI Taxonomy" id="408172"/>
    <lineage>
        <taxon>unclassified sequences</taxon>
        <taxon>metagenomes</taxon>
        <taxon>ecological metagenomes</taxon>
    </lineage>
</organism>
<dbReference type="PANTHER" id="PTHR43178">
    <property type="entry name" value="DIHYDROLIPOAMIDE ACETYLTRANSFERASE COMPONENT OF PYRUVATE DEHYDROGENASE COMPLEX"/>
    <property type="match status" value="1"/>
</dbReference>
<dbReference type="PANTHER" id="PTHR43178:SF5">
    <property type="entry name" value="LIPOAMIDE ACYLTRANSFERASE COMPONENT OF BRANCHED-CHAIN ALPHA-KETO ACID DEHYDROGENASE COMPLEX, MITOCHONDRIAL"/>
    <property type="match status" value="1"/>
</dbReference>
<dbReference type="Gene3D" id="3.30.559.10">
    <property type="entry name" value="Chloramphenicol acetyltransferase-like domain"/>
    <property type="match status" value="1"/>
</dbReference>
<dbReference type="InterPro" id="IPR001078">
    <property type="entry name" value="2-oxoacid_DH_actylTfrase"/>
</dbReference>
<comment type="cofactor">
    <cofactor evidence="1">
        <name>(R)-lipoate</name>
        <dbReference type="ChEBI" id="CHEBI:83088"/>
    </cofactor>
</comment>
<sequence length="258" mass="28077">RNADLDAFIAADGSVTGTEPTAQSAERTDVTEVKVVGLRRKIAEQMTTSKTRIAHFSYFEEADVTELETLRQTLNASRDVSQSKLTYLPFIMLALSKIMPDHPECNAIYDDQAGVVMRHGAVHIGIATQTERGLYVPVVKHVEAMDAWQAAEEMQRVAGAARDGTASLDDLTGSTFTITSLGRDGGLGATPIINHPEVAILGVHKAREMPVARDGQIVVRRIMNLSSSFDHRVVDGADGAALIQHLKRMLENPALIFM</sequence>
<feature type="non-terminal residue" evidence="7">
    <location>
        <position position="1"/>
    </location>
</feature>
<dbReference type="InterPro" id="IPR050743">
    <property type="entry name" value="2-oxoacid_DH_E2_comp"/>
</dbReference>